<organism evidence="2 3">
    <name type="scientific">Streptosporangium canum</name>
    <dbReference type="NCBI Taxonomy" id="324952"/>
    <lineage>
        <taxon>Bacteria</taxon>
        <taxon>Bacillati</taxon>
        <taxon>Actinomycetota</taxon>
        <taxon>Actinomycetes</taxon>
        <taxon>Streptosporangiales</taxon>
        <taxon>Streptosporangiaceae</taxon>
        <taxon>Streptosporangium</taxon>
    </lineage>
</organism>
<keyword evidence="2" id="KW-0223">Dioxygenase</keyword>
<dbReference type="Gene3D" id="2.60.120.10">
    <property type="entry name" value="Jelly Rolls"/>
    <property type="match status" value="1"/>
</dbReference>
<dbReference type="PANTHER" id="PTHR36440:SF1">
    <property type="entry name" value="PUTATIVE (AFU_ORTHOLOGUE AFUA_8G07350)-RELATED"/>
    <property type="match status" value="1"/>
</dbReference>
<keyword evidence="3" id="KW-1185">Reference proteome</keyword>
<dbReference type="GeneID" id="96300035"/>
<dbReference type="InterPro" id="IPR014710">
    <property type="entry name" value="RmlC-like_jellyroll"/>
</dbReference>
<evidence type="ECO:0000313" key="3">
    <source>
        <dbReference type="Proteomes" id="UP000199111"/>
    </source>
</evidence>
<dbReference type="RefSeq" id="WP_012887335.1">
    <property type="nucleotide sequence ID" value="NZ_FOQY01000014.1"/>
</dbReference>
<gene>
    <name evidence="2" type="ORF">SAMN05216275_114112</name>
</gene>
<sequence>MLRGIVVRGSEGKAYETGPALFKVGGRDTEGRIDFMIMDLEFHTGPKLHVHERQEDTFYILSGVLTIQMGEEVYDLEPGDFATVPPGLPHTFDNLREDQGPVRVINIMTPGGYEELFGEFDELPEGAGQEEIEAIYAKYEAKLVGPALHERLRRA</sequence>
<name>A0A1I3VKT5_9ACTN</name>
<proteinExistence type="predicted"/>
<evidence type="ECO:0000313" key="2">
    <source>
        <dbReference type="EMBL" id="SFJ94926.1"/>
    </source>
</evidence>
<dbReference type="InterPro" id="IPR053146">
    <property type="entry name" value="QDO-like"/>
</dbReference>
<dbReference type="PANTHER" id="PTHR36440">
    <property type="entry name" value="PUTATIVE (AFU_ORTHOLOGUE AFUA_8G07350)-RELATED"/>
    <property type="match status" value="1"/>
</dbReference>
<reference evidence="3" key="1">
    <citation type="submission" date="2016-10" db="EMBL/GenBank/DDBJ databases">
        <authorList>
            <person name="Varghese N."/>
            <person name="Submissions S."/>
        </authorList>
    </citation>
    <scope>NUCLEOTIDE SEQUENCE [LARGE SCALE GENOMIC DNA]</scope>
    <source>
        <strain evidence="3">CGMCC 4.2126</strain>
    </source>
</reference>
<accession>A0A1I3VKT5</accession>
<evidence type="ECO:0000259" key="1">
    <source>
        <dbReference type="Pfam" id="PF07883"/>
    </source>
</evidence>
<keyword evidence="2" id="KW-0560">Oxidoreductase</keyword>
<dbReference type="GO" id="GO:0051213">
    <property type="term" value="F:dioxygenase activity"/>
    <property type="evidence" value="ECO:0007669"/>
    <property type="project" value="UniProtKB-KW"/>
</dbReference>
<dbReference type="Proteomes" id="UP000199111">
    <property type="component" value="Unassembled WGS sequence"/>
</dbReference>
<dbReference type="EMBL" id="FOQY01000014">
    <property type="protein sequence ID" value="SFJ94926.1"/>
    <property type="molecule type" value="Genomic_DNA"/>
</dbReference>
<dbReference type="InterPro" id="IPR013096">
    <property type="entry name" value="Cupin_2"/>
</dbReference>
<dbReference type="InterPro" id="IPR011051">
    <property type="entry name" value="RmlC_Cupin_sf"/>
</dbReference>
<dbReference type="Pfam" id="PF07883">
    <property type="entry name" value="Cupin_2"/>
    <property type="match status" value="1"/>
</dbReference>
<dbReference type="AlphaFoldDB" id="A0A1I3VKT5"/>
<dbReference type="SUPFAM" id="SSF51182">
    <property type="entry name" value="RmlC-like cupins"/>
    <property type="match status" value="1"/>
</dbReference>
<protein>
    <submittedName>
        <fullName evidence="2">Quercetin 2,3-dioxygenase</fullName>
    </submittedName>
</protein>
<feature type="domain" description="Cupin type-2" evidence="1">
    <location>
        <begin position="37"/>
        <end position="107"/>
    </location>
</feature>